<comment type="caution">
    <text evidence="1">The sequence shown here is derived from an EMBL/GenBank/DDBJ whole genome shotgun (WGS) entry which is preliminary data.</text>
</comment>
<accession>A0ABW6YBK5</accession>
<organism evidence="1 2">
    <name type="scientific">Streptomyces lateritius</name>
    <dbReference type="NCBI Taxonomy" id="67313"/>
    <lineage>
        <taxon>Bacteria</taxon>
        <taxon>Bacillati</taxon>
        <taxon>Actinomycetota</taxon>
        <taxon>Actinomycetes</taxon>
        <taxon>Kitasatosporales</taxon>
        <taxon>Streptomycetaceae</taxon>
        <taxon>Streptomyces</taxon>
    </lineage>
</organism>
<evidence type="ECO:0000313" key="2">
    <source>
        <dbReference type="Proteomes" id="UP001603013"/>
    </source>
</evidence>
<evidence type="ECO:0000313" key="1">
    <source>
        <dbReference type="EMBL" id="MFF8277216.1"/>
    </source>
</evidence>
<evidence type="ECO:0008006" key="3">
    <source>
        <dbReference type="Google" id="ProtNLM"/>
    </source>
</evidence>
<protein>
    <recommendedName>
        <fullName evidence="3">Transcriptional regulator</fullName>
    </recommendedName>
</protein>
<reference evidence="1 2" key="1">
    <citation type="submission" date="2024-10" db="EMBL/GenBank/DDBJ databases">
        <title>The Natural Products Discovery Center: Release of the First 8490 Sequenced Strains for Exploring Actinobacteria Biosynthetic Diversity.</title>
        <authorList>
            <person name="Kalkreuter E."/>
            <person name="Kautsar S.A."/>
            <person name="Yang D."/>
            <person name="Bader C.D."/>
            <person name="Teijaro C.N."/>
            <person name="Fluegel L."/>
            <person name="Davis C.M."/>
            <person name="Simpson J.R."/>
            <person name="Lauterbach L."/>
            <person name="Steele A.D."/>
            <person name="Gui C."/>
            <person name="Meng S."/>
            <person name="Li G."/>
            <person name="Viehrig K."/>
            <person name="Ye F."/>
            <person name="Su P."/>
            <person name="Kiefer A.F."/>
            <person name="Nichols A."/>
            <person name="Cepeda A.J."/>
            <person name="Yan W."/>
            <person name="Fan B."/>
            <person name="Jiang Y."/>
            <person name="Adhikari A."/>
            <person name="Zheng C.-J."/>
            <person name="Schuster L."/>
            <person name="Cowan T.M."/>
            <person name="Smanski M.J."/>
            <person name="Chevrette M.G."/>
            <person name="De Carvalho L.P.S."/>
            <person name="Shen B."/>
        </authorList>
    </citation>
    <scope>NUCLEOTIDE SEQUENCE [LARGE SCALE GENOMIC DNA]</scope>
    <source>
        <strain evidence="1 2">NPDC015755</strain>
    </source>
</reference>
<proteinExistence type="predicted"/>
<sequence length="222" mass="24820">MREVRDVQATPVSLFSDGPVPRLLDLAVSAQESGGEISLDDEIRRYIRLVRGDWVADWNCSVHAASGALEFAADSVERLGSLDGFPPEFREKAARAAGDMDPAEYLRTLAGLVRIMDREIVREYTELPMAGWEFLRVFPYLFGLDAILMDEGGPLADSVRERLENEHPYCQELAAGYATEAQRALVLFPGVDGLRARLSWATRDGLRVIIDTVNDHMQREHS</sequence>
<gene>
    <name evidence="1" type="ORF">ACF05T_14075</name>
</gene>
<name>A0ABW6YBK5_9ACTN</name>
<keyword evidence="2" id="KW-1185">Reference proteome</keyword>
<dbReference type="EMBL" id="JBIBSM010000006">
    <property type="protein sequence ID" value="MFF8277216.1"/>
    <property type="molecule type" value="Genomic_DNA"/>
</dbReference>
<dbReference type="RefSeq" id="WP_391934532.1">
    <property type="nucleotide sequence ID" value="NZ_JBIBSM010000006.1"/>
</dbReference>
<dbReference type="Proteomes" id="UP001603013">
    <property type="component" value="Unassembled WGS sequence"/>
</dbReference>